<evidence type="ECO:0000313" key="7">
    <source>
        <dbReference type="Proteomes" id="UP001497600"/>
    </source>
</evidence>
<proteinExistence type="inferred from homology"/>
<evidence type="ECO:0000259" key="5">
    <source>
        <dbReference type="PROSITE" id="PS50188"/>
    </source>
</evidence>
<keyword evidence="2" id="KW-0539">Nucleus</keyword>
<keyword evidence="7" id="KW-1185">Reference proteome</keyword>
<evidence type="ECO:0000256" key="1">
    <source>
        <dbReference type="ARBA" id="ARBA00004123"/>
    </source>
</evidence>
<dbReference type="InterPro" id="IPR013320">
    <property type="entry name" value="ConA-like_dom_sf"/>
</dbReference>
<dbReference type="Proteomes" id="UP001497600">
    <property type="component" value="Chromosome H"/>
</dbReference>
<sequence length="541" mass="60875">MEAIKKEQQEISVQGSVEPSSVEPMAVPAVIPSVLPNVEPSTTHSYSTRSKDDSISKSMAKQKEHNVVVHPRLKPVLFKNSDLRLPSKYMVTNKRPAGVVLDPAESSEVSEEPESGATSSSAFTFYNSEDQPLNRRGYKYKPCTPNPLYTANLYSTTEIEPYTVHPSHFDRAQGIIFSQDMASISTVDGWRSIRTNIGIREGSYYMEFAIVNANNGRDRSHVRVGIARREAALEAPVGFDGYGYGLRDVNGQKITLSRPKEFMKGLIEDPGFHNGDVIGLLVELPSLNDHKRAVQAFVEERQREGGTNKSTTTGTPGHGFEPAPAPQQPLKKKKRVNERTPTADDNNNEDEPTAKKLRKFGNVMRDQIPIKYRNALYYEQFEYTPTKKMEHLLNPVTVFGEKAILERSTNEERDSPARQIPTIPQSKVIVYKNGELVGTAYEDLYSFLPLDTENESIGLSYNERQSQNPDYQNTDDGTLGYYPMVSVYQHGVVRFNAGPEFQYPPPSHAKPLSDRYAETVTEEWLWDIIDEVEASYLDSFE</sequence>
<dbReference type="SMART" id="SM00449">
    <property type="entry name" value="SPRY"/>
    <property type="match status" value="1"/>
</dbReference>
<gene>
    <name evidence="6" type="ORF">CAAN4_H21748</name>
</gene>
<feature type="region of interest" description="Disordered" evidence="4">
    <location>
        <begin position="1"/>
        <end position="64"/>
    </location>
</feature>
<comment type="subcellular location">
    <subcellularLocation>
        <location evidence="1">Nucleus</location>
    </subcellularLocation>
</comment>
<dbReference type="EMBL" id="OZ004260">
    <property type="protein sequence ID" value="CAK7922019.1"/>
    <property type="molecule type" value="Genomic_DNA"/>
</dbReference>
<feature type="compositionally biased region" description="Polar residues" evidence="4">
    <location>
        <begin position="39"/>
        <end position="48"/>
    </location>
</feature>
<dbReference type="InterPro" id="IPR003877">
    <property type="entry name" value="SPRY_dom"/>
</dbReference>
<dbReference type="InterPro" id="IPR043136">
    <property type="entry name" value="B30.2/SPRY_sf"/>
</dbReference>
<feature type="compositionally biased region" description="Polar residues" evidence="4">
    <location>
        <begin position="116"/>
        <end position="126"/>
    </location>
</feature>
<dbReference type="InterPro" id="IPR001870">
    <property type="entry name" value="B30.2/SPRY"/>
</dbReference>
<dbReference type="PANTHER" id="PTHR10598">
    <property type="entry name" value="SET1/ASH2 HISTONE METHYLTRANSFERASE COMPLEX SUBUNIT ASH2"/>
    <property type="match status" value="1"/>
</dbReference>
<dbReference type="InterPro" id="IPR037353">
    <property type="entry name" value="ASH2"/>
</dbReference>
<feature type="domain" description="B30.2/SPRY" evidence="5">
    <location>
        <begin position="144"/>
        <end position="336"/>
    </location>
</feature>
<name>A0ABP0ELN2_9ASCO</name>
<dbReference type="PANTHER" id="PTHR10598:SF0">
    <property type="entry name" value="SET1_ASH2 HISTONE METHYLTRANSFERASE COMPLEX SUBUNIT ASH2"/>
    <property type="match status" value="1"/>
</dbReference>
<reference evidence="6 7" key="1">
    <citation type="submission" date="2024-01" db="EMBL/GenBank/DDBJ databases">
        <authorList>
            <consortium name="Genoscope - CEA"/>
            <person name="William W."/>
        </authorList>
    </citation>
    <scope>NUCLEOTIDE SEQUENCE [LARGE SCALE GENOMIC DNA]</scope>
    <source>
        <strain evidence="6 7">29B2s-10</strain>
    </source>
</reference>
<dbReference type="SUPFAM" id="SSF49899">
    <property type="entry name" value="Concanavalin A-like lectins/glucanases"/>
    <property type="match status" value="1"/>
</dbReference>
<evidence type="ECO:0000256" key="2">
    <source>
        <dbReference type="ARBA" id="ARBA00023242"/>
    </source>
</evidence>
<evidence type="ECO:0000313" key="6">
    <source>
        <dbReference type="EMBL" id="CAK7922019.1"/>
    </source>
</evidence>
<feature type="region of interest" description="Disordered" evidence="4">
    <location>
        <begin position="103"/>
        <end position="126"/>
    </location>
</feature>
<feature type="compositionally biased region" description="Basic and acidic residues" evidence="4">
    <location>
        <begin position="49"/>
        <end position="64"/>
    </location>
</feature>
<dbReference type="CDD" id="cd12872">
    <property type="entry name" value="SPRY_Ash2"/>
    <property type="match status" value="1"/>
</dbReference>
<feature type="region of interest" description="Disordered" evidence="4">
    <location>
        <begin position="298"/>
        <end position="358"/>
    </location>
</feature>
<evidence type="ECO:0000256" key="3">
    <source>
        <dbReference type="ARBA" id="ARBA00038149"/>
    </source>
</evidence>
<feature type="compositionally biased region" description="Polar residues" evidence="4">
    <location>
        <begin position="10"/>
        <end position="19"/>
    </location>
</feature>
<dbReference type="PROSITE" id="PS50188">
    <property type="entry name" value="B302_SPRY"/>
    <property type="match status" value="1"/>
</dbReference>
<organism evidence="6 7">
    <name type="scientific">[Candida] anglica</name>
    <dbReference type="NCBI Taxonomy" id="148631"/>
    <lineage>
        <taxon>Eukaryota</taxon>
        <taxon>Fungi</taxon>
        <taxon>Dikarya</taxon>
        <taxon>Ascomycota</taxon>
        <taxon>Saccharomycotina</taxon>
        <taxon>Pichiomycetes</taxon>
        <taxon>Debaryomycetaceae</taxon>
        <taxon>Kurtzmaniella</taxon>
    </lineage>
</organism>
<accession>A0ABP0ELN2</accession>
<protein>
    <recommendedName>
        <fullName evidence="5">B30.2/SPRY domain-containing protein</fullName>
    </recommendedName>
</protein>
<comment type="similarity">
    <text evidence="3">Belongs to the cclA family.</text>
</comment>
<evidence type="ECO:0000256" key="4">
    <source>
        <dbReference type="SAM" id="MobiDB-lite"/>
    </source>
</evidence>
<dbReference type="Gene3D" id="2.60.120.920">
    <property type="match status" value="1"/>
</dbReference>